<dbReference type="PANTHER" id="PTHR33602:SF1">
    <property type="entry name" value="REGULATORY PROTEIN RECX FAMILY PROTEIN"/>
    <property type="match status" value="1"/>
</dbReference>
<reference evidence="7 8" key="1">
    <citation type="submission" date="2018-01" db="EMBL/GenBank/DDBJ databases">
        <title>Whole genome sequencing of Histamine producing bacteria.</title>
        <authorList>
            <person name="Butler K."/>
        </authorList>
    </citation>
    <scope>NUCLEOTIDE SEQUENCE [LARGE SCALE GENOMIC DNA]</scope>
    <source>
        <strain evidence="7 8">DSM 24669</strain>
    </source>
</reference>
<dbReference type="AlphaFoldDB" id="A0A0J8VEE8"/>
<dbReference type="InterPro" id="IPR053924">
    <property type="entry name" value="RecX_HTH_2nd"/>
</dbReference>
<evidence type="ECO:0000256" key="3">
    <source>
        <dbReference type="ARBA" id="ARBA00018111"/>
    </source>
</evidence>
<dbReference type="OrthoDB" id="9790667at2"/>
<evidence type="ECO:0000256" key="2">
    <source>
        <dbReference type="ARBA" id="ARBA00009695"/>
    </source>
</evidence>
<keyword evidence="8" id="KW-1185">Reference proteome</keyword>
<gene>
    <name evidence="7" type="ORF">C9I94_09355</name>
</gene>
<accession>A0A0J8VEE8</accession>
<dbReference type="GO" id="GO:0005737">
    <property type="term" value="C:cytoplasm"/>
    <property type="evidence" value="ECO:0007669"/>
    <property type="project" value="UniProtKB-SubCell"/>
</dbReference>
<comment type="similarity">
    <text evidence="2">Belongs to the RecX family.</text>
</comment>
<organism evidence="7 8">
    <name type="scientific">Photobacterium swingsii</name>
    <dbReference type="NCBI Taxonomy" id="680026"/>
    <lineage>
        <taxon>Bacteria</taxon>
        <taxon>Pseudomonadati</taxon>
        <taxon>Pseudomonadota</taxon>
        <taxon>Gammaproteobacteria</taxon>
        <taxon>Vibrionales</taxon>
        <taxon>Vibrionaceae</taxon>
        <taxon>Photobacterium</taxon>
    </lineage>
</organism>
<sequence length="265" mass="30509">MFTQRPIKQAKTIDNVYGSAYYHLEAKDRTIGELRKKLEAKTDNQEWIDTVLNDLIDRGYLKSDKKFAVHFAEMAFNSEKGRQYILTKLKEKGIESSTANEAIDHLVNRDNICELSLLSNRLSAMRLEGLSSDKLYSTLLKHGFRSSDVREAMQSHPVASTLASKQKIKADKADIVKEIERLARKLKGKSVIKRELQQKLIDVSQFDEQIEKLERDGSIDFYQNCQLRLEKKRFDLTNSKDKSKAYAYLYSHGFSSDEIKETLAS</sequence>
<evidence type="ECO:0000259" key="6">
    <source>
        <dbReference type="Pfam" id="PF02631"/>
    </source>
</evidence>
<evidence type="ECO:0000313" key="7">
    <source>
        <dbReference type="EMBL" id="PSW25006.1"/>
    </source>
</evidence>
<proteinExistence type="inferred from homology"/>
<evidence type="ECO:0000256" key="4">
    <source>
        <dbReference type="ARBA" id="ARBA00022490"/>
    </source>
</evidence>
<keyword evidence="5" id="KW-0175">Coiled coil</keyword>
<evidence type="ECO:0000256" key="1">
    <source>
        <dbReference type="ARBA" id="ARBA00004496"/>
    </source>
</evidence>
<dbReference type="PANTHER" id="PTHR33602">
    <property type="entry name" value="REGULATORY PROTEIN RECX FAMILY PROTEIN"/>
    <property type="match status" value="1"/>
</dbReference>
<dbReference type="Pfam" id="PF02631">
    <property type="entry name" value="RecX_HTH2"/>
    <property type="match status" value="1"/>
</dbReference>
<dbReference type="STRING" id="680026.AB733_05005"/>
<dbReference type="Proteomes" id="UP000240481">
    <property type="component" value="Unassembled WGS sequence"/>
</dbReference>
<feature type="coiled-coil region" evidence="5">
    <location>
        <begin position="165"/>
        <end position="216"/>
    </location>
</feature>
<name>A0A0J8VEE8_9GAMM</name>
<evidence type="ECO:0000313" key="8">
    <source>
        <dbReference type="Proteomes" id="UP000240481"/>
    </source>
</evidence>
<comment type="caution">
    <text evidence="7">The sequence shown here is derived from an EMBL/GenBank/DDBJ whole genome shotgun (WGS) entry which is preliminary data.</text>
</comment>
<dbReference type="RefSeq" id="WP_048897777.1">
    <property type="nucleotide sequence ID" value="NZ_AP024853.1"/>
</dbReference>
<dbReference type="GO" id="GO:0006282">
    <property type="term" value="P:regulation of DNA repair"/>
    <property type="evidence" value="ECO:0007669"/>
    <property type="project" value="InterPro"/>
</dbReference>
<protein>
    <recommendedName>
        <fullName evidence="3">Regulatory protein RecX</fullName>
    </recommendedName>
</protein>
<dbReference type="EMBL" id="PYLZ01000004">
    <property type="protein sequence ID" value="PSW25006.1"/>
    <property type="molecule type" value="Genomic_DNA"/>
</dbReference>
<dbReference type="InterPro" id="IPR036388">
    <property type="entry name" value="WH-like_DNA-bd_sf"/>
</dbReference>
<evidence type="ECO:0000256" key="5">
    <source>
        <dbReference type="SAM" id="Coils"/>
    </source>
</evidence>
<comment type="subcellular location">
    <subcellularLocation>
        <location evidence="1">Cytoplasm</location>
    </subcellularLocation>
</comment>
<dbReference type="InterPro" id="IPR003783">
    <property type="entry name" value="Regulatory_RecX"/>
</dbReference>
<keyword evidence="4" id="KW-0963">Cytoplasm</keyword>
<feature type="domain" description="RecX second three-helical" evidence="6">
    <location>
        <begin position="63"/>
        <end position="102"/>
    </location>
</feature>
<dbReference type="Gene3D" id="1.10.10.10">
    <property type="entry name" value="Winged helix-like DNA-binding domain superfamily/Winged helix DNA-binding domain"/>
    <property type="match status" value="2"/>
</dbReference>